<dbReference type="PANTHER" id="PTHR43586:SF21">
    <property type="entry name" value="PYRIDOXAL PHOSPHATE (PLP)-DEPENDENT ASPARTATE AMINOTRANSFERASE SUPERFAMILY"/>
    <property type="match status" value="1"/>
</dbReference>
<dbReference type="NCBIfam" id="TIGR01976">
    <property type="entry name" value="am_tr_V_VC1184"/>
    <property type="match status" value="1"/>
</dbReference>
<evidence type="ECO:0000313" key="2">
    <source>
        <dbReference type="EMBL" id="GAA4629436.1"/>
    </source>
</evidence>
<gene>
    <name evidence="2" type="ORF">GCM10023196_050320</name>
</gene>
<evidence type="ECO:0000259" key="1">
    <source>
        <dbReference type="Pfam" id="PF00266"/>
    </source>
</evidence>
<proteinExistence type="predicted"/>
<dbReference type="InterPro" id="IPR011340">
    <property type="entry name" value="Cys_dSase-rel"/>
</dbReference>
<dbReference type="RefSeq" id="WP_345433445.1">
    <property type="nucleotide sequence ID" value="NZ_BAABHK010000007.1"/>
</dbReference>
<evidence type="ECO:0000313" key="3">
    <source>
        <dbReference type="Proteomes" id="UP001501442"/>
    </source>
</evidence>
<protein>
    <submittedName>
        <fullName evidence="2">Cysteine desulfurase-like protein</fullName>
    </submittedName>
</protein>
<dbReference type="SUPFAM" id="SSF53383">
    <property type="entry name" value="PLP-dependent transferases"/>
    <property type="match status" value="1"/>
</dbReference>
<dbReference type="Proteomes" id="UP001501442">
    <property type="component" value="Unassembled WGS sequence"/>
</dbReference>
<reference evidence="3" key="1">
    <citation type="journal article" date="2019" name="Int. J. Syst. Evol. Microbiol.">
        <title>The Global Catalogue of Microorganisms (GCM) 10K type strain sequencing project: providing services to taxonomists for standard genome sequencing and annotation.</title>
        <authorList>
            <consortium name="The Broad Institute Genomics Platform"/>
            <consortium name="The Broad Institute Genome Sequencing Center for Infectious Disease"/>
            <person name="Wu L."/>
            <person name="Ma J."/>
        </authorList>
    </citation>
    <scope>NUCLEOTIDE SEQUENCE [LARGE SCALE GENOMIC DNA]</scope>
    <source>
        <strain evidence="3">JCM 17939</strain>
    </source>
</reference>
<dbReference type="InterPro" id="IPR015421">
    <property type="entry name" value="PyrdxlP-dep_Trfase_major"/>
</dbReference>
<dbReference type="InterPro" id="IPR015422">
    <property type="entry name" value="PyrdxlP-dep_Trfase_small"/>
</dbReference>
<keyword evidence="3" id="KW-1185">Reference proteome</keyword>
<organism evidence="2 3">
    <name type="scientific">Actinoallomurus vinaceus</name>
    <dbReference type="NCBI Taxonomy" id="1080074"/>
    <lineage>
        <taxon>Bacteria</taxon>
        <taxon>Bacillati</taxon>
        <taxon>Actinomycetota</taxon>
        <taxon>Actinomycetes</taxon>
        <taxon>Streptosporangiales</taxon>
        <taxon>Thermomonosporaceae</taxon>
        <taxon>Actinoallomurus</taxon>
    </lineage>
</organism>
<dbReference type="PANTHER" id="PTHR43586">
    <property type="entry name" value="CYSTEINE DESULFURASE"/>
    <property type="match status" value="1"/>
</dbReference>
<name>A0ABP8UFX5_9ACTN</name>
<dbReference type="InterPro" id="IPR000192">
    <property type="entry name" value="Aminotrans_V_dom"/>
</dbReference>
<dbReference type="Gene3D" id="3.40.640.10">
    <property type="entry name" value="Type I PLP-dependent aspartate aminotransferase-like (Major domain)"/>
    <property type="match status" value="1"/>
</dbReference>
<dbReference type="Gene3D" id="3.90.1150.10">
    <property type="entry name" value="Aspartate Aminotransferase, domain 1"/>
    <property type="match status" value="1"/>
</dbReference>
<dbReference type="Pfam" id="PF00266">
    <property type="entry name" value="Aminotran_5"/>
    <property type="match status" value="1"/>
</dbReference>
<sequence>MAFDVHALRERFPSLRSGIAHFDGPGGTQTPVEVGEAIARTLTGPLSNRGLRVPSEKNAEKAIADFRSAYSDLLAVPANGVVYGRSATQIAYDFSRHLSRSWKPGDEIVVTRLEHDSNVRPWVQAAERQGMIVRWLEFDIATSELVLDDLDEKITERTRLVAVTGASNLLGTKPPVRAIADRAHEAGATVYVDGVHYTAHDTVDVSELGADFFACSPYKFLGPHCGVLGADPALLETIRPDKLVPSPDVVPERFEFGTLPYEIMAGATAAVDFLAEVSPGGATSRRDRLIASQHAMEAHELALRERLDSGLAGLGDRVVVHSRAKDRTPTTLITFPGRSCQDAYAFLADRNISAPAGSFYAYEPFKALRLDDPHALRIGLAPYNTSEEIDRLLEALDEFTLG</sequence>
<dbReference type="EMBL" id="BAABHK010000007">
    <property type="protein sequence ID" value="GAA4629436.1"/>
    <property type="molecule type" value="Genomic_DNA"/>
</dbReference>
<comment type="caution">
    <text evidence="2">The sequence shown here is derived from an EMBL/GenBank/DDBJ whole genome shotgun (WGS) entry which is preliminary data.</text>
</comment>
<accession>A0ABP8UFX5</accession>
<dbReference type="InterPro" id="IPR015424">
    <property type="entry name" value="PyrdxlP-dep_Trfase"/>
</dbReference>
<feature type="domain" description="Aminotransferase class V" evidence="1">
    <location>
        <begin position="22"/>
        <end position="392"/>
    </location>
</feature>